<keyword evidence="3" id="KW-1185">Reference proteome</keyword>
<dbReference type="OrthoDB" id="10477495at2759"/>
<feature type="signal peptide" evidence="1">
    <location>
        <begin position="1"/>
        <end position="18"/>
    </location>
</feature>
<evidence type="ECO:0000256" key="1">
    <source>
        <dbReference type="SAM" id="SignalP"/>
    </source>
</evidence>
<protein>
    <recommendedName>
        <fullName evidence="4">Secreted protein</fullName>
    </recommendedName>
</protein>
<dbReference type="AlphaFoldDB" id="A0A0B1T9S8"/>
<feature type="chain" id="PRO_5002061538" description="Secreted protein" evidence="1">
    <location>
        <begin position="19"/>
        <end position="81"/>
    </location>
</feature>
<accession>A0A0B1T9S8</accession>
<evidence type="ECO:0000313" key="3">
    <source>
        <dbReference type="Proteomes" id="UP000053660"/>
    </source>
</evidence>
<keyword evidence="1" id="KW-0732">Signal</keyword>
<organism evidence="2 3">
    <name type="scientific">Oesophagostomum dentatum</name>
    <name type="common">Nodular worm</name>
    <dbReference type="NCBI Taxonomy" id="61180"/>
    <lineage>
        <taxon>Eukaryota</taxon>
        <taxon>Metazoa</taxon>
        <taxon>Ecdysozoa</taxon>
        <taxon>Nematoda</taxon>
        <taxon>Chromadorea</taxon>
        <taxon>Rhabditida</taxon>
        <taxon>Rhabditina</taxon>
        <taxon>Rhabditomorpha</taxon>
        <taxon>Strongyloidea</taxon>
        <taxon>Strongylidae</taxon>
        <taxon>Oesophagostomum</taxon>
    </lineage>
</organism>
<reference evidence="2 3" key="1">
    <citation type="submission" date="2014-03" db="EMBL/GenBank/DDBJ databases">
        <title>Draft genome of the hookworm Oesophagostomum dentatum.</title>
        <authorList>
            <person name="Mitreva M."/>
        </authorList>
    </citation>
    <scope>NUCLEOTIDE SEQUENCE [LARGE SCALE GENOMIC DNA]</scope>
    <source>
        <strain evidence="2 3">OD-Hann</strain>
    </source>
</reference>
<proteinExistence type="predicted"/>
<dbReference type="Proteomes" id="UP000053660">
    <property type="component" value="Unassembled WGS sequence"/>
</dbReference>
<evidence type="ECO:0000313" key="2">
    <source>
        <dbReference type="EMBL" id="KHJ92911.1"/>
    </source>
</evidence>
<evidence type="ECO:0008006" key="4">
    <source>
        <dbReference type="Google" id="ProtNLM"/>
    </source>
</evidence>
<name>A0A0B1T9S8_OESDE</name>
<gene>
    <name evidence="2" type="ORF">OESDEN_07187</name>
</gene>
<sequence>MLLLVFAVIAALIPSTFAAGRCITTTPPVSWTVLKAVGIEMWATAGVPSNGSQFCVTVSEKLFLRTCSIGHIRLLRSPRSA</sequence>
<dbReference type="EMBL" id="KN551054">
    <property type="protein sequence ID" value="KHJ92911.1"/>
    <property type="molecule type" value="Genomic_DNA"/>
</dbReference>